<evidence type="ECO:0000313" key="1">
    <source>
        <dbReference type="EMBL" id="KAJ7544508.1"/>
    </source>
</evidence>
<accession>A0ACC2CRF4</accession>
<dbReference type="Proteomes" id="UP001162992">
    <property type="component" value="Chromosome 9"/>
</dbReference>
<evidence type="ECO:0000313" key="2">
    <source>
        <dbReference type="Proteomes" id="UP001162992"/>
    </source>
</evidence>
<organism evidence="1 2">
    <name type="scientific">Diphasiastrum complanatum</name>
    <name type="common">Issler's clubmoss</name>
    <name type="synonym">Lycopodium complanatum</name>
    <dbReference type="NCBI Taxonomy" id="34168"/>
    <lineage>
        <taxon>Eukaryota</taxon>
        <taxon>Viridiplantae</taxon>
        <taxon>Streptophyta</taxon>
        <taxon>Embryophyta</taxon>
        <taxon>Tracheophyta</taxon>
        <taxon>Lycopodiopsida</taxon>
        <taxon>Lycopodiales</taxon>
        <taxon>Lycopodiaceae</taxon>
        <taxon>Lycopodioideae</taxon>
        <taxon>Diphasiastrum</taxon>
    </lineage>
</organism>
<comment type="caution">
    <text evidence="1">The sequence shown here is derived from an EMBL/GenBank/DDBJ whole genome shotgun (WGS) entry which is preliminary data.</text>
</comment>
<reference evidence="2" key="1">
    <citation type="journal article" date="2024" name="Proc. Natl. Acad. Sci. U.S.A.">
        <title>Extraordinary preservation of gene collinearity over three hundred million years revealed in homosporous lycophytes.</title>
        <authorList>
            <person name="Li C."/>
            <person name="Wickell D."/>
            <person name="Kuo L.Y."/>
            <person name="Chen X."/>
            <person name="Nie B."/>
            <person name="Liao X."/>
            <person name="Peng D."/>
            <person name="Ji J."/>
            <person name="Jenkins J."/>
            <person name="Williams M."/>
            <person name="Shu S."/>
            <person name="Plott C."/>
            <person name="Barry K."/>
            <person name="Rajasekar S."/>
            <person name="Grimwood J."/>
            <person name="Han X."/>
            <person name="Sun S."/>
            <person name="Hou Z."/>
            <person name="He W."/>
            <person name="Dai G."/>
            <person name="Sun C."/>
            <person name="Schmutz J."/>
            <person name="Leebens-Mack J.H."/>
            <person name="Li F.W."/>
            <person name="Wang L."/>
        </authorList>
    </citation>
    <scope>NUCLEOTIDE SEQUENCE [LARGE SCALE GENOMIC DNA]</scope>
    <source>
        <strain evidence="2">cv. PW_Plant_1</strain>
    </source>
</reference>
<dbReference type="EMBL" id="CM055100">
    <property type="protein sequence ID" value="KAJ7544508.1"/>
    <property type="molecule type" value="Genomic_DNA"/>
</dbReference>
<proteinExistence type="predicted"/>
<gene>
    <name evidence="1" type="ORF">O6H91_09G081300</name>
</gene>
<keyword evidence="2" id="KW-1185">Reference proteome</keyword>
<sequence>MAGSAIACVLDTFALLIAGNSSKRSRQAVVAAAAGTGAGAGAAAEDEVTDKGLGSKKVSGSVSMSVRRACWAFGLLFLMLLSVLGALIALHYTPRHVDPCEVFGSNLCLPSESPPPPPPPKRQYTDGQIAAFALAKDLLSNPFHLSKSPKAKIAFMFLTPGPLPFEKMWEHFFKGYEGLYSIYVHASERERLKSVWTSDVFIGREIRSERVGWGKMNMVDAERRLLAQALLDADNQYFVLLSETDIPLHDFEYIYDYFLGGNVSYVDCFDDPGPHGLGRYLDYMLPEIQKDEWRKGAQWFAVKRQHALLLVADHVYYRKFKLFCKPGEANHNCYPDEHYVQTFLHIIDPSGLSNWTVTHVDWSEGKWHPKSYKVEDVTQARLRSIQAIDEHVHVTSNLQGKVTKVPCMRNGKRKPCFLFARKFLPETAGVLLKILPEVTWLAGRDVAKGLH</sequence>
<protein>
    <submittedName>
        <fullName evidence="1">Uncharacterized protein</fullName>
    </submittedName>
</protein>
<name>A0ACC2CRF4_DIPCM</name>